<proteinExistence type="inferred from homology"/>
<evidence type="ECO:0000256" key="4">
    <source>
        <dbReference type="ARBA" id="ARBA00022993"/>
    </source>
</evidence>
<dbReference type="PROSITE" id="PS51219">
    <property type="entry name" value="DPCK"/>
    <property type="match status" value="1"/>
</dbReference>
<dbReference type="GO" id="GO:0005737">
    <property type="term" value="C:cytoplasm"/>
    <property type="evidence" value="ECO:0007669"/>
    <property type="project" value="UniProtKB-SubCell"/>
</dbReference>
<evidence type="ECO:0000256" key="6">
    <source>
        <dbReference type="NCBIfam" id="TIGR00152"/>
    </source>
</evidence>
<dbReference type="HAMAP" id="MF_00376">
    <property type="entry name" value="Dephospho_CoA_kinase"/>
    <property type="match status" value="1"/>
</dbReference>
<dbReference type="InterPro" id="IPR027417">
    <property type="entry name" value="P-loop_NTPase"/>
</dbReference>
<keyword evidence="3 5" id="KW-0067">ATP-binding</keyword>
<accession>A0A5C5TV27</accession>
<dbReference type="EMBL" id="VOHK01000009">
    <property type="protein sequence ID" value="TWT17526.1"/>
    <property type="molecule type" value="Genomic_DNA"/>
</dbReference>
<dbReference type="RefSeq" id="WP_146389153.1">
    <property type="nucleotide sequence ID" value="NZ_VOHK01000009.1"/>
</dbReference>
<dbReference type="GO" id="GO:0015937">
    <property type="term" value="P:coenzyme A biosynthetic process"/>
    <property type="evidence" value="ECO:0007669"/>
    <property type="project" value="UniProtKB-UniRule"/>
</dbReference>
<keyword evidence="4 5" id="KW-0173">Coenzyme A biosynthesis</keyword>
<organism evidence="7 8">
    <name type="scientific">Luteimonas marina</name>
    <dbReference type="NCBI Taxonomy" id="488485"/>
    <lineage>
        <taxon>Bacteria</taxon>
        <taxon>Pseudomonadati</taxon>
        <taxon>Pseudomonadota</taxon>
        <taxon>Gammaproteobacteria</taxon>
        <taxon>Lysobacterales</taxon>
        <taxon>Lysobacteraceae</taxon>
        <taxon>Luteimonas</taxon>
    </lineage>
</organism>
<dbReference type="Pfam" id="PF01121">
    <property type="entry name" value="CoaE"/>
    <property type="match status" value="1"/>
</dbReference>
<dbReference type="GO" id="GO:0004140">
    <property type="term" value="F:dephospho-CoA kinase activity"/>
    <property type="evidence" value="ECO:0007669"/>
    <property type="project" value="UniProtKB-UniRule"/>
</dbReference>
<evidence type="ECO:0000256" key="2">
    <source>
        <dbReference type="ARBA" id="ARBA00022741"/>
    </source>
</evidence>
<dbReference type="NCBIfam" id="TIGR00152">
    <property type="entry name" value="dephospho-CoA kinase"/>
    <property type="match status" value="1"/>
</dbReference>
<keyword evidence="5" id="KW-0963">Cytoplasm</keyword>
<evidence type="ECO:0000256" key="1">
    <source>
        <dbReference type="ARBA" id="ARBA00009018"/>
    </source>
</evidence>
<sequence>MADYVVGLTGGVASGKSEVTRRFEALGVAVADADLAARDAVAVGSEGLAEVVAAFGAGALAPDGSLDRPAMRRRVFADDAARLRLEAIVHPRVRDLLRAQCAAAPGPYAIAAIPLLAEALPVQGTGAGGRAAYPWLRRVLVVDVPVEVQRERLLARDGIDAALAERMIAAQATRQERLAIADDVIVNDGPLEALEAHVAALDARYRALAGAG</sequence>
<evidence type="ECO:0000313" key="8">
    <source>
        <dbReference type="Proteomes" id="UP000319980"/>
    </source>
</evidence>
<dbReference type="GO" id="GO:0005524">
    <property type="term" value="F:ATP binding"/>
    <property type="evidence" value="ECO:0007669"/>
    <property type="project" value="UniProtKB-UniRule"/>
</dbReference>
<dbReference type="PANTHER" id="PTHR10695">
    <property type="entry name" value="DEPHOSPHO-COA KINASE-RELATED"/>
    <property type="match status" value="1"/>
</dbReference>
<evidence type="ECO:0000313" key="7">
    <source>
        <dbReference type="EMBL" id="TWT17526.1"/>
    </source>
</evidence>
<protein>
    <recommendedName>
        <fullName evidence="5 6">Dephospho-CoA kinase</fullName>
        <ecNumber evidence="5 6">2.7.1.24</ecNumber>
    </recommendedName>
    <alternativeName>
        <fullName evidence="5">Dephosphocoenzyme A kinase</fullName>
    </alternativeName>
</protein>
<comment type="subcellular location">
    <subcellularLocation>
        <location evidence="5">Cytoplasm</location>
    </subcellularLocation>
</comment>
<keyword evidence="8" id="KW-1185">Reference proteome</keyword>
<comment type="pathway">
    <text evidence="5">Cofactor biosynthesis; coenzyme A biosynthesis; CoA from (R)-pantothenate: step 5/5.</text>
</comment>
<dbReference type="UniPathway" id="UPA00241">
    <property type="reaction ID" value="UER00356"/>
</dbReference>
<dbReference type="AlphaFoldDB" id="A0A5C5TV27"/>
<comment type="caution">
    <text evidence="7">The sequence shown here is derived from an EMBL/GenBank/DDBJ whole genome shotgun (WGS) entry which is preliminary data.</text>
</comment>
<evidence type="ECO:0000256" key="3">
    <source>
        <dbReference type="ARBA" id="ARBA00022840"/>
    </source>
</evidence>
<comment type="similarity">
    <text evidence="1 5">Belongs to the CoaE family.</text>
</comment>
<comment type="function">
    <text evidence="5">Catalyzes the phosphorylation of the 3'-hydroxyl group of dephosphocoenzyme A to form coenzyme A.</text>
</comment>
<dbReference type="PANTHER" id="PTHR10695:SF46">
    <property type="entry name" value="BIFUNCTIONAL COENZYME A SYNTHASE-RELATED"/>
    <property type="match status" value="1"/>
</dbReference>
<reference evidence="7 8" key="1">
    <citation type="journal article" date="2008" name="Int. J. Syst. Evol. Microbiol.">
        <title>Luteimonas marina sp. nov., isolated from seawater.</title>
        <authorList>
            <person name="Baik K.S."/>
            <person name="Park S.C."/>
            <person name="Kim M.S."/>
            <person name="Kim E.M."/>
            <person name="Park C."/>
            <person name="Chun J."/>
            <person name="Seong C.N."/>
        </authorList>
    </citation>
    <scope>NUCLEOTIDE SEQUENCE [LARGE SCALE GENOMIC DNA]</scope>
    <source>
        <strain evidence="7 8">FR1330</strain>
    </source>
</reference>
<dbReference type="CDD" id="cd02022">
    <property type="entry name" value="DPCK"/>
    <property type="match status" value="1"/>
</dbReference>
<gene>
    <name evidence="5" type="primary">coaE</name>
    <name evidence="7" type="ORF">FQY83_16505</name>
</gene>
<keyword evidence="2 5" id="KW-0547">Nucleotide-binding</keyword>
<comment type="catalytic activity">
    <reaction evidence="5">
        <text>3'-dephospho-CoA + ATP = ADP + CoA + H(+)</text>
        <dbReference type="Rhea" id="RHEA:18245"/>
        <dbReference type="ChEBI" id="CHEBI:15378"/>
        <dbReference type="ChEBI" id="CHEBI:30616"/>
        <dbReference type="ChEBI" id="CHEBI:57287"/>
        <dbReference type="ChEBI" id="CHEBI:57328"/>
        <dbReference type="ChEBI" id="CHEBI:456216"/>
        <dbReference type="EC" id="2.7.1.24"/>
    </reaction>
</comment>
<dbReference type="EC" id="2.7.1.24" evidence="5 6"/>
<name>A0A5C5TV27_9GAMM</name>
<feature type="binding site" evidence="5">
    <location>
        <begin position="13"/>
        <end position="18"/>
    </location>
    <ligand>
        <name>ATP</name>
        <dbReference type="ChEBI" id="CHEBI:30616"/>
    </ligand>
</feature>
<evidence type="ECO:0000256" key="5">
    <source>
        <dbReference type="HAMAP-Rule" id="MF_00376"/>
    </source>
</evidence>
<dbReference type="Gene3D" id="3.40.50.300">
    <property type="entry name" value="P-loop containing nucleotide triphosphate hydrolases"/>
    <property type="match status" value="1"/>
</dbReference>
<keyword evidence="5 7" id="KW-0808">Transferase</keyword>
<keyword evidence="5 7" id="KW-0418">Kinase</keyword>
<dbReference type="OrthoDB" id="9812943at2"/>
<dbReference type="InterPro" id="IPR001977">
    <property type="entry name" value="Depp_CoAkinase"/>
</dbReference>
<dbReference type="Proteomes" id="UP000319980">
    <property type="component" value="Unassembled WGS sequence"/>
</dbReference>
<dbReference type="SUPFAM" id="SSF52540">
    <property type="entry name" value="P-loop containing nucleoside triphosphate hydrolases"/>
    <property type="match status" value="1"/>
</dbReference>